<dbReference type="Pfam" id="PF12937">
    <property type="entry name" value="F-box-like"/>
    <property type="match status" value="1"/>
</dbReference>
<gene>
    <name evidence="25" type="ORF">CNMCM6805_003928</name>
</gene>
<name>A0A8H4EDS0_9EURO</name>
<dbReference type="InterPro" id="IPR001138">
    <property type="entry name" value="Zn2Cys6_DnaBD"/>
</dbReference>
<dbReference type="SMART" id="SM00320">
    <property type="entry name" value="WD40"/>
    <property type="match status" value="6"/>
</dbReference>
<dbReference type="PANTHER" id="PTHR45671:SF13">
    <property type="entry name" value="PHOSPHATE TRANSPORTER PIC2, PUTATIVE (AFU_ORTHOLOGUE AFUA_2G12080)-RELATED"/>
    <property type="match status" value="1"/>
</dbReference>
<dbReference type="FunFam" id="1.50.40.10:FF:000076">
    <property type="entry name" value="Mitochondrial phosphate carrier protein 2"/>
    <property type="match status" value="1"/>
</dbReference>
<feature type="repeat" description="WD" evidence="21">
    <location>
        <begin position="506"/>
        <end position="545"/>
    </location>
</feature>
<proteinExistence type="inferred from homology"/>
<dbReference type="InterPro" id="IPR021858">
    <property type="entry name" value="Fun_TF"/>
</dbReference>
<evidence type="ECO:0000256" key="2">
    <source>
        <dbReference type="ARBA" id="ARBA00004448"/>
    </source>
</evidence>
<evidence type="ECO:0000259" key="24">
    <source>
        <dbReference type="PROSITE" id="PS50181"/>
    </source>
</evidence>
<feature type="repeat" description="WD" evidence="21">
    <location>
        <begin position="345"/>
        <end position="385"/>
    </location>
</feature>
<keyword evidence="10" id="KW-0677">Repeat</keyword>
<feature type="compositionally biased region" description="Polar residues" evidence="23">
    <location>
        <begin position="666"/>
        <end position="679"/>
    </location>
</feature>
<evidence type="ECO:0000256" key="5">
    <source>
        <dbReference type="ARBA" id="ARBA00011725"/>
    </source>
</evidence>
<comment type="subcellular location">
    <subcellularLocation>
        <location evidence="2">Mitochondrion inner membrane</location>
        <topology evidence="2">Multi-pass membrane protein</topology>
    </subcellularLocation>
</comment>
<dbReference type="InterPro" id="IPR015943">
    <property type="entry name" value="WD40/YVTN_repeat-like_dom_sf"/>
</dbReference>
<feature type="region of interest" description="Disordered" evidence="23">
    <location>
        <begin position="1"/>
        <end position="71"/>
    </location>
</feature>
<organism evidence="25 26">
    <name type="scientific">Aspergillus fumigatiaffinis</name>
    <dbReference type="NCBI Taxonomy" id="340414"/>
    <lineage>
        <taxon>Eukaryota</taxon>
        <taxon>Fungi</taxon>
        <taxon>Dikarya</taxon>
        <taxon>Ascomycota</taxon>
        <taxon>Pezizomycotina</taxon>
        <taxon>Eurotiomycetes</taxon>
        <taxon>Eurotiomycetidae</taxon>
        <taxon>Eurotiales</taxon>
        <taxon>Aspergillaceae</taxon>
        <taxon>Aspergillus</taxon>
        <taxon>Aspergillus subgen. Fumigati</taxon>
    </lineage>
</organism>
<evidence type="ECO:0000256" key="13">
    <source>
        <dbReference type="ARBA" id="ARBA00023015"/>
    </source>
</evidence>
<dbReference type="SUPFAM" id="SSF50978">
    <property type="entry name" value="WD40 repeat-like"/>
    <property type="match status" value="1"/>
</dbReference>
<feature type="repeat" description="WD" evidence="21">
    <location>
        <begin position="426"/>
        <end position="465"/>
    </location>
</feature>
<dbReference type="InterPro" id="IPR001810">
    <property type="entry name" value="F-box_dom"/>
</dbReference>
<dbReference type="InterPro" id="IPR001680">
    <property type="entry name" value="WD40_rpt"/>
</dbReference>
<feature type="compositionally biased region" description="Pro residues" evidence="23">
    <location>
        <begin position="38"/>
        <end position="63"/>
    </location>
</feature>
<dbReference type="OrthoDB" id="190105at2759"/>
<comment type="subunit">
    <text evidence="5">Component of the SCF(sconB) E3 ubiquitin ligase complex.</text>
</comment>
<dbReference type="GO" id="GO:0005315">
    <property type="term" value="F:phosphate transmembrane transporter activity"/>
    <property type="evidence" value="ECO:0007669"/>
    <property type="project" value="InterPro"/>
</dbReference>
<dbReference type="Gene3D" id="1.20.1280.50">
    <property type="match status" value="1"/>
</dbReference>
<dbReference type="InterPro" id="IPR018108">
    <property type="entry name" value="MCP_transmembrane"/>
</dbReference>
<dbReference type="FunFam" id="1.50.40.10:FF:000131">
    <property type="entry name" value="Mitochondrial phosphate carrier protein 2"/>
    <property type="match status" value="1"/>
</dbReference>
<evidence type="ECO:0000256" key="21">
    <source>
        <dbReference type="PROSITE-ProRule" id="PRU00221"/>
    </source>
</evidence>
<keyword evidence="12" id="KW-1133">Transmembrane helix</keyword>
<dbReference type="InterPro" id="IPR036047">
    <property type="entry name" value="F-box-like_dom_sf"/>
</dbReference>
<evidence type="ECO:0000256" key="8">
    <source>
        <dbReference type="ARBA" id="ARBA00022574"/>
    </source>
</evidence>
<evidence type="ECO:0000256" key="17">
    <source>
        <dbReference type="ARBA" id="ARBA00023242"/>
    </source>
</evidence>
<dbReference type="GO" id="GO:0008270">
    <property type="term" value="F:zinc ion binding"/>
    <property type="evidence" value="ECO:0007669"/>
    <property type="project" value="InterPro"/>
</dbReference>
<dbReference type="SUPFAM" id="SSF81383">
    <property type="entry name" value="F-box domain"/>
    <property type="match status" value="1"/>
</dbReference>
<keyword evidence="17" id="KW-0539">Nucleus</keyword>
<evidence type="ECO:0000256" key="14">
    <source>
        <dbReference type="ARBA" id="ARBA00023128"/>
    </source>
</evidence>
<evidence type="ECO:0000256" key="7">
    <source>
        <dbReference type="ARBA" id="ARBA00022448"/>
    </source>
</evidence>
<dbReference type="Pfam" id="PF00153">
    <property type="entry name" value="Mito_carr"/>
    <property type="match status" value="3"/>
</dbReference>
<dbReference type="Pfam" id="PF11951">
    <property type="entry name" value="Fungal_trans_2"/>
    <property type="match status" value="1"/>
</dbReference>
<evidence type="ECO:0000256" key="1">
    <source>
        <dbReference type="ARBA" id="ARBA00002730"/>
    </source>
</evidence>
<feature type="region of interest" description="Disordered" evidence="23">
    <location>
        <begin position="654"/>
        <end position="687"/>
    </location>
</feature>
<evidence type="ECO:0000313" key="26">
    <source>
        <dbReference type="Proteomes" id="UP000653565"/>
    </source>
</evidence>
<dbReference type="SUPFAM" id="SSF103506">
    <property type="entry name" value="Mitochondrial carrier"/>
    <property type="match status" value="1"/>
</dbReference>
<dbReference type="SMART" id="SM00256">
    <property type="entry name" value="FBOX"/>
    <property type="match status" value="1"/>
</dbReference>
<evidence type="ECO:0000256" key="10">
    <source>
        <dbReference type="ARBA" id="ARBA00022737"/>
    </source>
</evidence>
<comment type="similarity">
    <text evidence="3">Belongs to the mitochondrial carrier (TC 2.A.29) family.</text>
</comment>
<dbReference type="PROSITE" id="PS50181">
    <property type="entry name" value="FBOX"/>
    <property type="match status" value="1"/>
</dbReference>
<keyword evidence="13" id="KW-0805">Transcription regulation</keyword>
<evidence type="ECO:0000256" key="18">
    <source>
        <dbReference type="ARBA" id="ARBA00030034"/>
    </source>
</evidence>
<keyword evidence="8 21" id="KW-0853">WD repeat</keyword>
<dbReference type="InterPro" id="IPR036322">
    <property type="entry name" value="WD40_repeat_dom_sf"/>
</dbReference>
<dbReference type="InterPro" id="IPR044677">
    <property type="entry name" value="SLC25A3/Pic2/Mir1-like"/>
</dbReference>
<feature type="repeat" description="WD" evidence="21">
    <location>
        <begin position="386"/>
        <end position="425"/>
    </location>
</feature>
<feature type="repeat" description="Solcar" evidence="22">
    <location>
        <begin position="1316"/>
        <end position="1400"/>
    </location>
</feature>
<sequence>MTPRIVSEQLETAHSRSSAARNSASHSRSLSSNKTVTPIPPSLLPSAPASPPTPAPSPTPHQRPPTWQSSDEEDDAFLLNARIHFTSLSSAKKQRFLEGVLGLCDSQLLSFVSSYVTPRLRKDPFQVFPTELCLRVLSFIDDPKTLARASQVSRRWRDLLSDDITWKNLCEKHAYAYRRPSGDFIDPFHLPSVSSTRSLNGLQRKVSVLHPSDNPFDLPRSGSGDWLSLASRKRRTRPLSYRSHFKQKYMVESAWNKGGRCTQRHITPDQGVVTSLHLTSKYIVLALDNAKIHVYDTDGNNQKTLQGHVMGVWAMVPWDDILVSGGCDREVRVWNMATGAGIYLLRGHTSTVRCLKMSDKNTAISGSRDTTLRIWDLTTGTCRNVLVGHQASVRCLAIHGDIIVSGSYDTTARIWSISEGRCQRTLSGHFSQIYAIAFDGRRIATGSLDTSVRIWDPHSGQCHAILQGHTSLVGQLQMRGDTLVTGGSDGSVRVWSLTKMAPIHRLAAHDNSVTSLQFDSSRIVSGGSDGRVKVWSLQTGQLLRELSTPAESVWRVAFEDEKAVILANRSGRTVMEVWTFSPPEDDDDGAVVESTASTPGLRPRQQSSQDDLSLNSNIFKCDEALPECRNCVVYGRPCPGYRPDTIFRDETQKVQRMVKKHRSDKPTSSGPGKTQATTPRTDEVSEQKCSPLLTRQIADSAWEERAICFFFDQYTCSNETGECISHLGFLPSLYALCRDAGEKECSASSSSLRLAVDATALVTLSNEIREPSLIVKARYLYGMALQRLRQALESRTQAVRDETLASVVLLSIFEDITGERNGLASSHTVGLEILMKLRGMSQFGHAQGRDLFNFAYTHTHTEFLALGDKPRFKTDWIAGLLDSADPVHRLMLLASKVSQIFLESSSLQASAGAADVGRLVSCMEDAKLVDLDFAEWSQGLPDNWLPLIVYTQTHESLMTYQQISIAAIWNYYRAVRIILLKVILRLRGILTTAVGEFRVYSELLQEEPMILESIQEMITDVCRSIPFAFGHVDAMGNPIPTSSEGKLHIRAFQGYSMVWPLWYISSCGLATPEQSHQVRTVLARVGSTLGIKLALILAGEGQVDYLSHTAQGDTIVREETTSYADAVVFMFEACGPTHTAVTPLDLVKCRRQVDPSIYTSNLSAWRQIFSKEGLRGVFFGWSPTFIGYSFQGAGKYGLYEYFKYLYGDRMFPNMNRTVVFLGASASAEFFADMALCPFEAIKVRMQTTLPPYAHNLREGWSKVVAKEGFGGLYKGLYPLWARQIPYTMTKFATFEESVNMIYRTLGRPKESFNSLQQTGVSFLGGYIAGIFCAIVSHPADVMVSKLNADRNAGESAMAAVSRIYGKIGFSGLWNGLPVRIVMLGTLTGFQWLIYDSFKVFLGLPTTGGH</sequence>
<keyword evidence="15 22" id="KW-0472">Membrane</keyword>
<feature type="repeat" description="WD" evidence="21">
    <location>
        <begin position="305"/>
        <end position="344"/>
    </location>
</feature>
<comment type="caution">
    <text evidence="25">The sequence shown here is derived from an EMBL/GenBank/DDBJ whole genome shotgun (WGS) entry which is preliminary data.</text>
</comment>
<dbReference type="PANTHER" id="PTHR45671">
    <property type="entry name" value="SOLUTE CARRIER FAMILY 25 (MITOCHONDRIAL CARRIER PHOSPHATE CARRIER), MEMBER 3, LIKE-RELATED-RELATED"/>
    <property type="match status" value="1"/>
</dbReference>
<evidence type="ECO:0000256" key="11">
    <source>
        <dbReference type="ARBA" id="ARBA00022792"/>
    </source>
</evidence>
<feature type="repeat" description="Solcar" evidence="22">
    <location>
        <begin position="1215"/>
        <end position="1300"/>
    </location>
</feature>
<evidence type="ECO:0000256" key="20">
    <source>
        <dbReference type="ARBA" id="ARBA00054508"/>
    </source>
</evidence>
<accession>A0A8H4EDS0</accession>
<evidence type="ECO:0000256" key="23">
    <source>
        <dbReference type="SAM" id="MobiDB-lite"/>
    </source>
</evidence>
<dbReference type="Gene3D" id="2.130.10.10">
    <property type="entry name" value="YVTN repeat-like/Quinoprotein amine dehydrogenase"/>
    <property type="match status" value="1"/>
</dbReference>
<evidence type="ECO:0000256" key="6">
    <source>
        <dbReference type="ARBA" id="ARBA00015819"/>
    </source>
</evidence>
<dbReference type="Pfam" id="PF00400">
    <property type="entry name" value="WD40"/>
    <property type="match status" value="6"/>
</dbReference>
<reference evidence="25" key="2">
    <citation type="submission" date="2020-04" db="EMBL/GenBank/DDBJ databases">
        <authorList>
            <person name="Santos R.A.C."/>
            <person name="Steenwyk J.L."/>
            <person name="Rivero-Menendez O."/>
            <person name="Mead M.E."/>
            <person name="Silva L.P."/>
            <person name="Bastos R.W."/>
            <person name="Alastruey-Izquierdo A."/>
            <person name="Goldman G.H."/>
            <person name="Rokas A."/>
        </authorList>
    </citation>
    <scope>NUCLEOTIDE SEQUENCE</scope>
    <source>
        <strain evidence="25">CNM-CM6805</strain>
    </source>
</reference>
<feature type="compositionally biased region" description="Low complexity" evidence="23">
    <location>
        <begin position="15"/>
        <end position="33"/>
    </location>
</feature>
<feature type="domain" description="F-box" evidence="24">
    <location>
        <begin position="122"/>
        <end position="169"/>
    </location>
</feature>
<keyword evidence="16" id="KW-0804">Transcription</keyword>
<reference evidence="25" key="1">
    <citation type="journal article" date="2020" name="bioRxiv">
        <title>Genomic and phenotypic heterogeneity of clinical isolates of the human pathogens Aspergillus fumigatus, Aspergillus lentulus and Aspergillus fumigatiaffinis.</title>
        <authorList>
            <person name="dos Santos R.A.C."/>
            <person name="Steenwyk J.L."/>
            <person name="Rivero-Menendez O."/>
            <person name="Mead M.E."/>
            <person name="Silva L.P."/>
            <person name="Bastos R.W."/>
            <person name="Alastruey-Izquierdo A."/>
            <person name="Goldman G.H."/>
            <person name="Rokas A."/>
        </authorList>
    </citation>
    <scope>NUCLEOTIDE SEQUENCE</scope>
    <source>
        <strain evidence="25">CNM-CM6805</strain>
    </source>
</reference>
<dbReference type="Gene3D" id="1.50.40.10">
    <property type="entry name" value="Mitochondrial carrier domain"/>
    <property type="match status" value="1"/>
</dbReference>
<dbReference type="PROSITE" id="PS00678">
    <property type="entry name" value="WD_REPEATS_1"/>
    <property type="match status" value="2"/>
</dbReference>
<dbReference type="PROSITE" id="PS50920">
    <property type="entry name" value="SOLCAR"/>
    <property type="match status" value="3"/>
</dbReference>
<dbReference type="CDD" id="cd00067">
    <property type="entry name" value="GAL4"/>
    <property type="match status" value="1"/>
</dbReference>
<evidence type="ECO:0000256" key="22">
    <source>
        <dbReference type="PROSITE-ProRule" id="PRU00282"/>
    </source>
</evidence>
<dbReference type="CDD" id="cd00200">
    <property type="entry name" value="WD40"/>
    <property type="match status" value="1"/>
</dbReference>
<keyword evidence="7" id="KW-0813">Transport</keyword>
<dbReference type="InterPro" id="IPR023395">
    <property type="entry name" value="MCP_dom_sf"/>
</dbReference>
<dbReference type="Proteomes" id="UP000653565">
    <property type="component" value="Unassembled WGS sequence"/>
</dbReference>
<evidence type="ECO:0000256" key="19">
    <source>
        <dbReference type="ARBA" id="ARBA00032113"/>
    </source>
</evidence>
<evidence type="ECO:0000256" key="9">
    <source>
        <dbReference type="ARBA" id="ARBA00022692"/>
    </source>
</evidence>
<dbReference type="GO" id="GO:0035434">
    <property type="term" value="P:copper ion transmembrane transport"/>
    <property type="evidence" value="ECO:0007669"/>
    <property type="project" value="UniProtKB-ARBA"/>
</dbReference>
<dbReference type="EMBL" id="JAAAPX010000211">
    <property type="protein sequence ID" value="KAF4226899.1"/>
    <property type="molecule type" value="Genomic_DNA"/>
</dbReference>
<feature type="repeat" description="WD" evidence="21">
    <location>
        <begin position="466"/>
        <end position="505"/>
    </location>
</feature>
<comment type="function">
    <text evidence="1">Component of the SCF(sconB) E3 ubiquitin ligase complex involved in the regulation of sulfur metabolite repression, probably by mediating the inactivation or degradation of the metR transcription factor.</text>
</comment>
<keyword evidence="9 22" id="KW-0812">Transmembrane</keyword>
<comment type="similarity">
    <text evidence="4">Belongs to the WD repeat MET30/SCONB/SCON-2 family.</text>
</comment>
<dbReference type="PROSITE" id="PS50082">
    <property type="entry name" value="WD_REPEATS_2"/>
    <property type="match status" value="6"/>
</dbReference>
<keyword evidence="11" id="KW-0999">Mitochondrion inner membrane</keyword>
<evidence type="ECO:0000256" key="12">
    <source>
        <dbReference type="ARBA" id="ARBA00022989"/>
    </source>
</evidence>
<evidence type="ECO:0000256" key="15">
    <source>
        <dbReference type="ARBA" id="ARBA00023136"/>
    </source>
</evidence>
<dbReference type="GO" id="GO:1990547">
    <property type="term" value="P:mitochondrial phosphate ion transmembrane transport"/>
    <property type="evidence" value="ECO:0007669"/>
    <property type="project" value="InterPro"/>
</dbReference>
<protein>
    <recommendedName>
        <fullName evidence="6">Probable E3 ubiquitin ligase complex SCF subunit sconB</fullName>
    </recommendedName>
    <alternativeName>
        <fullName evidence="19">Sulfur controller B</fullName>
    </alternativeName>
    <alternativeName>
        <fullName evidence="18">Sulfur metabolite repression control protein B</fullName>
    </alternativeName>
</protein>
<evidence type="ECO:0000313" key="25">
    <source>
        <dbReference type="EMBL" id="KAF4226899.1"/>
    </source>
</evidence>
<dbReference type="InterPro" id="IPR019775">
    <property type="entry name" value="WD40_repeat_CS"/>
</dbReference>
<evidence type="ECO:0000256" key="4">
    <source>
        <dbReference type="ARBA" id="ARBA00007968"/>
    </source>
</evidence>
<dbReference type="PROSITE" id="PS50294">
    <property type="entry name" value="WD_REPEATS_REGION"/>
    <property type="match status" value="5"/>
</dbReference>
<dbReference type="InterPro" id="IPR020472">
    <property type="entry name" value="WD40_PAC1"/>
</dbReference>
<evidence type="ECO:0000256" key="3">
    <source>
        <dbReference type="ARBA" id="ARBA00006375"/>
    </source>
</evidence>
<feature type="region of interest" description="Disordered" evidence="23">
    <location>
        <begin position="580"/>
        <end position="611"/>
    </location>
</feature>
<dbReference type="GO" id="GO:0005743">
    <property type="term" value="C:mitochondrial inner membrane"/>
    <property type="evidence" value="ECO:0007669"/>
    <property type="project" value="UniProtKB-SubCell"/>
</dbReference>
<keyword evidence="26" id="KW-1185">Reference proteome</keyword>
<evidence type="ECO:0000256" key="16">
    <source>
        <dbReference type="ARBA" id="ARBA00023163"/>
    </source>
</evidence>
<dbReference type="GO" id="GO:0000981">
    <property type="term" value="F:DNA-binding transcription factor activity, RNA polymerase II-specific"/>
    <property type="evidence" value="ECO:0007669"/>
    <property type="project" value="InterPro"/>
</dbReference>
<feature type="repeat" description="Solcar" evidence="22">
    <location>
        <begin position="1121"/>
        <end position="1205"/>
    </location>
</feature>
<dbReference type="PRINTS" id="PR00320">
    <property type="entry name" value="GPROTEINBRPT"/>
</dbReference>
<comment type="function">
    <text evidence="20">Transport of phosphate groups from the cytosol to the mitochondrial matrix.</text>
</comment>
<keyword evidence="14" id="KW-0496">Mitochondrion</keyword>